<proteinExistence type="predicted"/>
<evidence type="ECO:0000313" key="2">
    <source>
        <dbReference type="Proteomes" id="UP000634136"/>
    </source>
</evidence>
<sequence>MGNILDGRNRIGALVSALSAKRPAKGFTENYRKQKAPKNQQESQGLLREFRCPFLLMSPLGFLKEVLYAMNDMNVFRAFLWVPSFCRVPLEFLRDPLGLLKELGCPPFSGYH</sequence>
<reference evidence="1" key="1">
    <citation type="submission" date="2020-09" db="EMBL/GenBank/DDBJ databases">
        <title>Genome-Enabled Discovery of Anthraquinone Biosynthesis in Senna tora.</title>
        <authorList>
            <person name="Kang S.-H."/>
            <person name="Pandey R.P."/>
            <person name="Lee C.-M."/>
            <person name="Sim J.-S."/>
            <person name="Jeong J.-T."/>
            <person name="Choi B.-S."/>
            <person name="Jung M."/>
            <person name="Ginzburg D."/>
            <person name="Zhao K."/>
            <person name="Won S.Y."/>
            <person name="Oh T.-J."/>
            <person name="Yu Y."/>
            <person name="Kim N.-H."/>
            <person name="Lee O.R."/>
            <person name="Lee T.-H."/>
            <person name="Bashyal P."/>
            <person name="Kim T.-S."/>
            <person name="Lee W.-H."/>
            <person name="Kawkins C."/>
            <person name="Kim C.-K."/>
            <person name="Kim J.S."/>
            <person name="Ahn B.O."/>
            <person name="Rhee S.Y."/>
            <person name="Sohng J.K."/>
        </authorList>
    </citation>
    <scope>NUCLEOTIDE SEQUENCE</scope>
    <source>
        <tissue evidence="1">Leaf</tissue>
    </source>
</reference>
<comment type="caution">
    <text evidence="1">The sequence shown here is derived from an EMBL/GenBank/DDBJ whole genome shotgun (WGS) entry which is preliminary data.</text>
</comment>
<gene>
    <name evidence="1" type="ORF">G2W53_018502</name>
</gene>
<evidence type="ECO:0000313" key="1">
    <source>
        <dbReference type="EMBL" id="KAF7827338.1"/>
    </source>
</evidence>
<dbReference type="AlphaFoldDB" id="A0A834TRY2"/>
<protein>
    <submittedName>
        <fullName evidence="1">Uncharacterized protein</fullName>
    </submittedName>
</protein>
<accession>A0A834TRY2</accession>
<keyword evidence="2" id="KW-1185">Reference proteome</keyword>
<organism evidence="1 2">
    <name type="scientific">Senna tora</name>
    <dbReference type="NCBI Taxonomy" id="362788"/>
    <lineage>
        <taxon>Eukaryota</taxon>
        <taxon>Viridiplantae</taxon>
        <taxon>Streptophyta</taxon>
        <taxon>Embryophyta</taxon>
        <taxon>Tracheophyta</taxon>
        <taxon>Spermatophyta</taxon>
        <taxon>Magnoliopsida</taxon>
        <taxon>eudicotyledons</taxon>
        <taxon>Gunneridae</taxon>
        <taxon>Pentapetalae</taxon>
        <taxon>rosids</taxon>
        <taxon>fabids</taxon>
        <taxon>Fabales</taxon>
        <taxon>Fabaceae</taxon>
        <taxon>Caesalpinioideae</taxon>
        <taxon>Cassia clade</taxon>
        <taxon>Senna</taxon>
    </lineage>
</organism>
<dbReference type="EMBL" id="JAAIUW010000006">
    <property type="protein sequence ID" value="KAF7827338.1"/>
    <property type="molecule type" value="Genomic_DNA"/>
</dbReference>
<name>A0A834TRY2_9FABA</name>
<dbReference type="Proteomes" id="UP000634136">
    <property type="component" value="Unassembled WGS sequence"/>
</dbReference>